<dbReference type="AlphaFoldDB" id="A0A1Y6FY23"/>
<evidence type="ECO:0000313" key="2">
    <source>
        <dbReference type="EMBL" id="SMQ80330.1"/>
    </source>
</evidence>
<keyword evidence="1" id="KW-0732">Signal</keyword>
<keyword evidence="3" id="KW-1185">Reference proteome</keyword>
<dbReference type="OrthoDB" id="5592079at2"/>
<name>A0A1Y6FY23_9GAMM</name>
<organism evidence="2 3">
    <name type="scientific">Pseudidiomarina planktonica</name>
    <dbReference type="NCBI Taxonomy" id="1323738"/>
    <lineage>
        <taxon>Bacteria</taxon>
        <taxon>Pseudomonadati</taxon>
        <taxon>Pseudomonadota</taxon>
        <taxon>Gammaproteobacteria</taxon>
        <taxon>Alteromonadales</taxon>
        <taxon>Idiomarinaceae</taxon>
        <taxon>Pseudidiomarina</taxon>
    </lineage>
</organism>
<feature type="chain" id="PRO_5012848297" evidence="1">
    <location>
        <begin position="24"/>
        <end position="314"/>
    </location>
</feature>
<evidence type="ECO:0000313" key="3">
    <source>
        <dbReference type="Proteomes" id="UP000194450"/>
    </source>
</evidence>
<dbReference type="Proteomes" id="UP000194450">
    <property type="component" value="Unassembled WGS sequence"/>
</dbReference>
<protein>
    <submittedName>
        <fullName evidence="2">Uncharacterized protein</fullName>
    </submittedName>
</protein>
<gene>
    <name evidence="2" type="ORF">SAMN06297229_2099</name>
</gene>
<sequence>MRNSTVTLALMVAVALFATAVHAATTQRNSERVDDNYVLQYRWQDFNGEALSISLRIPVTTLHNSFRKYRAYQPERANRELRYKLTRYARRQGWNTMEVLLRQRETVLEIRQRGNSDADAMAQMSAAHERFFTEYLRENFYNRHTDSTGRTGIKPDHVAIAEASDDIIDPIAEAFGALLGDNTQREYLGSVLSFMQGIPYEELTDRIRSNGAGFNPPARILLEHQADCDSKVTLMGGLLRELMPDVPVYAVYVPEHAFLALRMSKRDDETTIDIDGQSFLVVEPTGPASLKIGELSEISARYVAANQYRTERFP</sequence>
<proteinExistence type="predicted"/>
<dbReference type="RefSeq" id="WP_126797225.1">
    <property type="nucleotide sequence ID" value="NZ_FXWH01000003.1"/>
</dbReference>
<accession>A0A1Y6FY23</accession>
<reference evidence="3" key="1">
    <citation type="submission" date="2017-04" db="EMBL/GenBank/DDBJ databases">
        <authorList>
            <person name="Varghese N."/>
            <person name="Submissions S."/>
        </authorList>
    </citation>
    <scope>NUCLEOTIDE SEQUENCE [LARGE SCALE GENOMIC DNA]</scope>
</reference>
<evidence type="ECO:0000256" key="1">
    <source>
        <dbReference type="SAM" id="SignalP"/>
    </source>
</evidence>
<dbReference type="EMBL" id="FXWH01000003">
    <property type="protein sequence ID" value="SMQ80330.1"/>
    <property type="molecule type" value="Genomic_DNA"/>
</dbReference>
<feature type="signal peptide" evidence="1">
    <location>
        <begin position="1"/>
        <end position="23"/>
    </location>
</feature>